<feature type="compositionally biased region" description="Polar residues" evidence="1">
    <location>
        <begin position="1"/>
        <end position="11"/>
    </location>
</feature>
<dbReference type="EMBL" id="MVGC01000143">
    <property type="protein sequence ID" value="RJE22955.1"/>
    <property type="molecule type" value="Genomic_DNA"/>
</dbReference>
<feature type="compositionally biased region" description="Polar residues" evidence="1">
    <location>
        <begin position="411"/>
        <end position="449"/>
    </location>
</feature>
<keyword evidence="3" id="KW-1185">Reference proteome</keyword>
<dbReference type="OrthoDB" id="4501248at2759"/>
<evidence type="ECO:0000313" key="3">
    <source>
        <dbReference type="Proteomes" id="UP000266188"/>
    </source>
</evidence>
<feature type="region of interest" description="Disordered" evidence="1">
    <location>
        <begin position="1"/>
        <end position="69"/>
    </location>
</feature>
<reference evidence="3" key="1">
    <citation type="submission" date="2017-02" db="EMBL/GenBank/DDBJ databases">
        <authorList>
            <person name="Tafer H."/>
            <person name="Lopandic K."/>
        </authorList>
    </citation>
    <scope>NUCLEOTIDE SEQUENCE [LARGE SCALE GENOMIC DNA]</scope>
    <source>
        <strain evidence="3">CBS 366.77</strain>
    </source>
</reference>
<feature type="region of interest" description="Disordered" evidence="1">
    <location>
        <begin position="399"/>
        <end position="491"/>
    </location>
</feature>
<protein>
    <recommendedName>
        <fullName evidence="4">C2H2-type domain-containing protein</fullName>
    </recommendedName>
</protein>
<feature type="compositionally biased region" description="Low complexity" evidence="1">
    <location>
        <begin position="476"/>
        <end position="485"/>
    </location>
</feature>
<name>A0A3A2ZYF3_9EURO</name>
<feature type="compositionally biased region" description="Polar residues" evidence="1">
    <location>
        <begin position="20"/>
        <end position="32"/>
    </location>
</feature>
<comment type="caution">
    <text evidence="2">The sequence shown here is derived from an EMBL/GenBank/DDBJ whole genome shotgun (WGS) entry which is preliminary data.</text>
</comment>
<accession>A0A3A2ZYF3</accession>
<dbReference type="Proteomes" id="UP000266188">
    <property type="component" value="Unassembled WGS sequence"/>
</dbReference>
<evidence type="ECO:0000256" key="1">
    <source>
        <dbReference type="SAM" id="MobiDB-lite"/>
    </source>
</evidence>
<gene>
    <name evidence="2" type="ORF">PHISCL_04724</name>
</gene>
<proteinExistence type="predicted"/>
<evidence type="ECO:0000313" key="2">
    <source>
        <dbReference type="EMBL" id="RJE22955.1"/>
    </source>
</evidence>
<feature type="compositionally biased region" description="Low complexity" evidence="1">
    <location>
        <begin position="33"/>
        <end position="49"/>
    </location>
</feature>
<dbReference type="AlphaFoldDB" id="A0A3A2ZYF3"/>
<evidence type="ECO:0008006" key="4">
    <source>
        <dbReference type="Google" id="ProtNLM"/>
    </source>
</evidence>
<sequence>MDLNLQPSIQVSPPDHRPSEPNSASSFSQDTTSLSQSASFAMSPSSHTSPGAQAELMSPQTSSQLWGGHGNDLADTSFLGTEFQEPTGIGLDGELLRQSQLHGPDKLQQLCDDLEKISARTQRIVNHLDLHQLLRLQNRTRETLVYMVNAIQSRISCQVRHLRQTCKTRGSYTRHVTDMHVHRYHYDCLRRAEGCSWEHFRKDKVHDHTRAKHKELGDVTEAQIHSVETELPFPSKCKICDEFVGSWEEFLACMADHCELQNGNPTENNGGEYCNNNSAPRSVESINPQSILGVWPDAMDSYHLQDGYNSTVGGGAFDNHEPFASHQGISHPGGRSVDISHLGGQFSGSPGSIDVFKNVNHPSTGIMVPVEAMPLVKKGGALSDIGQSLPLEKSPSVPVVKITPNRRPHSSRSQAQNMAPVSDGSRINGSGQRPQSRLNPALPSHTQYQGFGGMIPNGSHPPLSPNRLVDQATNISSPGPSSPSGNVDVSRHSQLFGNVGKQSKLRSPVGAATADFQATALGKRPSALSTDDSQAFLPMSMRSVSGDAYNNASGPSLDALAQTPLETMSLPADSSSFMLDQPDDCSPGQFNDMNPFVQLALPTESTSRKPTSSSMLRSASQITYPVGRSFNLGLDGSGSHGL</sequence>
<organism evidence="2 3">
    <name type="scientific">Aspergillus sclerotialis</name>
    <dbReference type="NCBI Taxonomy" id="2070753"/>
    <lineage>
        <taxon>Eukaryota</taxon>
        <taxon>Fungi</taxon>
        <taxon>Dikarya</taxon>
        <taxon>Ascomycota</taxon>
        <taxon>Pezizomycotina</taxon>
        <taxon>Eurotiomycetes</taxon>
        <taxon>Eurotiomycetidae</taxon>
        <taxon>Eurotiales</taxon>
        <taxon>Aspergillaceae</taxon>
        <taxon>Aspergillus</taxon>
        <taxon>Aspergillus subgen. Polypaecilum</taxon>
    </lineage>
</organism>